<dbReference type="SUPFAM" id="SSF58104">
    <property type="entry name" value="Methyl-accepting chemotaxis protein (MCP) signaling domain"/>
    <property type="match status" value="1"/>
</dbReference>
<keyword evidence="1" id="KW-0807">Transducer</keyword>
<evidence type="ECO:0000259" key="3">
    <source>
        <dbReference type="PROSITE" id="PS50112"/>
    </source>
</evidence>
<dbReference type="AlphaFoldDB" id="A0A5C7ST00"/>
<dbReference type="PROSITE" id="PS50111">
    <property type="entry name" value="CHEMOTAXIS_TRANSDUC_2"/>
    <property type="match status" value="1"/>
</dbReference>
<dbReference type="Pfam" id="PF08448">
    <property type="entry name" value="PAS_4"/>
    <property type="match status" value="1"/>
</dbReference>
<dbReference type="GO" id="GO:0016020">
    <property type="term" value="C:membrane"/>
    <property type="evidence" value="ECO:0007669"/>
    <property type="project" value="InterPro"/>
</dbReference>
<dbReference type="InterPro" id="IPR013656">
    <property type="entry name" value="PAS_4"/>
</dbReference>
<dbReference type="PANTHER" id="PTHR24422:SF10">
    <property type="entry name" value="CHEMOTAXIS PROTEIN METHYLTRANSFERASE 2"/>
    <property type="match status" value="1"/>
</dbReference>
<dbReference type="Gene3D" id="3.30.450.20">
    <property type="entry name" value="PAS domain"/>
    <property type="match status" value="2"/>
</dbReference>
<dbReference type="GO" id="GO:0007165">
    <property type="term" value="P:signal transduction"/>
    <property type="evidence" value="ECO:0007669"/>
    <property type="project" value="UniProtKB-KW"/>
</dbReference>
<dbReference type="Gene3D" id="1.10.287.950">
    <property type="entry name" value="Methyl-accepting chemotaxis protein"/>
    <property type="match status" value="1"/>
</dbReference>
<dbReference type="InterPro" id="IPR000014">
    <property type="entry name" value="PAS"/>
</dbReference>
<dbReference type="PROSITE" id="PS50112">
    <property type="entry name" value="PAS"/>
    <property type="match status" value="1"/>
</dbReference>
<feature type="domain" description="Methyl-accepting transducer" evidence="2">
    <location>
        <begin position="251"/>
        <end position="438"/>
    </location>
</feature>
<dbReference type="InterPro" id="IPR050903">
    <property type="entry name" value="Bact_Chemotaxis_MeTrfase"/>
</dbReference>
<dbReference type="SMART" id="SM00091">
    <property type="entry name" value="PAS"/>
    <property type="match status" value="2"/>
</dbReference>
<dbReference type="InterPro" id="IPR001610">
    <property type="entry name" value="PAC"/>
</dbReference>
<dbReference type="PRINTS" id="PR00260">
    <property type="entry name" value="CHEMTRNSDUCR"/>
</dbReference>
<protein>
    <submittedName>
        <fullName evidence="5">PAS domain S-box protein</fullName>
    </submittedName>
</protein>
<dbReference type="SMART" id="SM00283">
    <property type="entry name" value="MA"/>
    <property type="match status" value="1"/>
</dbReference>
<evidence type="ECO:0000256" key="1">
    <source>
        <dbReference type="PROSITE-ProRule" id="PRU00284"/>
    </source>
</evidence>
<dbReference type="Pfam" id="PF08447">
    <property type="entry name" value="PAS_3"/>
    <property type="match status" value="1"/>
</dbReference>
<sequence>MFNRKLKSTLQEQQAELAARQAVIEAIDRATARIEFAPDGTVLFANELFLATMKYRSEEVLGQHHRMFCDEAYANSSDYLAHWQRLRRGEPVSGRFERRDATGEPVWLEATYNPVFGPDGRVLRVVKLATDITAQVREGAEHRAMLSAIERSMAMIEFDLDGKVLAANDNFLATMGYARHEVLGRHHRLFCAAEDAATPEYAQFWERLRHGEYFSGRFRRVARNGRTVWLEASYNPVFDASGRPCKFIKLAADISPRVEALEEEVANAAAALERARDNAHLAERGTDVIARATAQMVAISNSAEDAAQTFGQLGDETGRITTIVNTIREIADQTNLLALNAAIEAARAGEHGRGFAVVADEVRKLAERTSKATTEISAMISTVQDATHLAISRVHGMHETATASIGLAREAGEVIDGIHNGATEVVEVVERFSGLLHR</sequence>
<dbReference type="GO" id="GO:0006935">
    <property type="term" value="P:chemotaxis"/>
    <property type="evidence" value="ECO:0007669"/>
    <property type="project" value="InterPro"/>
</dbReference>
<accession>A0A5C7ST00</accession>
<feature type="domain" description="PAS" evidence="3">
    <location>
        <begin position="141"/>
        <end position="185"/>
    </location>
</feature>
<dbReference type="InterPro" id="IPR004090">
    <property type="entry name" value="Chemotax_Me-accpt_rcpt"/>
</dbReference>
<comment type="caution">
    <text evidence="5">The sequence shown here is derived from an EMBL/GenBank/DDBJ whole genome shotgun (WGS) entry which is preliminary data.</text>
</comment>
<dbReference type="NCBIfam" id="TIGR00229">
    <property type="entry name" value="sensory_box"/>
    <property type="match status" value="2"/>
</dbReference>
<dbReference type="InterPro" id="IPR004089">
    <property type="entry name" value="MCPsignal_dom"/>
</dbReference>
<dbReference type="PANTHER" id="PTHR24422">
    <property type="entry name" value="CHEMOTAXIS PROTEIN METHYLTRANSFERASE"/>
    <property type="match status" value="1"/>
</dbReference>
<dbReference type="InterPro" id="IPR035965">
    <property type="entry name" value="PAS-like_dom_sf"/>
</dbReference>
<proteinExistence type="predicted"/>
<dbReference type="InterPro" id="IPR000700">
    <property type="entry name" value="PAS-assoc_C"/>
</dbReference>
<dbReference type="SMART" id="SM00086">
    <property type="entry name" value="PAC"/>
    <property type="match status" value="2"/>
</dbReference>
<reference evidence="5 6" key="1">
    <citation type="submission" date="2018-09" db="EMBL/GenBank/DDBJ databases">
        <title>Metagenome Assembled Genomes from an Advanced Water Purification Facility.</title>
        <authorList>
            <person name="Stamps B.W."/>
            <person name="Spear J.R."/>
        </authorList>
    </citation>
    <scope>NUCLEOTIDE SEQUENCE [LARGE SCALE GENOMIC DNA]</scope>
    <source>
        <strain evidence="5">Bin_27_1</strain>
    </source>
</reference>
<evidence type="ECO:0000313" key="6">
    <source>
        <dbReference type="Proteomes" id="UP000321192"/>
    </source>
</evidence>
<dbReference type="EMBL" id="SSFD01000101">
    <property type="protein sequence ID" value="TXH86747.1"/>
    <property type="molecule type" value="Genomic_DNA"/>
</dbReference>
<evidence type="ECO:0000313" key="5">
    <source>
        <dbReference type="EMBL" id="TXH86747.1"/>
    </source>
</evidence>
<feature type="domain" description="PAC" evidence="4">
    <location>
        <begin position="214"/>
        <end position="266"/>
    </location>
</feature>
<organism evidence="5 6">
    <name type="scientific">Thauera aminoaromatica</name>
    <dbReference type="NCBI Taxonomy" id="164330"/>
    <lineage>
        <taxon>Bacteria</taxon>
        <taxon>Pseudomonadati</taxon>
        <taxon>Pseudomonadota</taxon>
        <taxon>Betaproteobacteria</taxon>
        <taxon>Rhodocyclales</taxon>
        <taxon>Zoogloeaceae</taxon>
        <taxon>Thauera</taxon>
    </lineage>
</organism>
<name>A0A5C7ST00_THASP</name>
<dbReference type="RefSeq" id="WP_276657876.1">
    <property type="nucleotide sequence ID" value="NZ_SSFD01000101.1"/>
</dbReference>
<dbReference type="Pfam" id="PF00015">
    <property type="entry name" value="MCPsignal"/>
    <property type="match status" value="1"/>
</dbReference>
<dbReference type="GO" id="GO:0004888">
    <property type="term" value="F:transmembrane signaling receptor activity"/>
    <property type="evidence" value="ECO:0007669"/>
    <property type="project" value="InterPro"/>
</dbReference>
<dbReference type="Proteomes" id="UP000321192">
    <property type="component" value="Unassembled WGS sequence"/>
</dbReference>
<dbReference type="CDD" id="cd00130">
    <property type="entry name" value="PAS"/>
    <property type="match status" value="2"/>
</dbReference>
<dbReference type="InterPro" id="IPR013655">
    <property type="entry name" value="PAS_fold_3"/>
</dbReference>
<evidence type="ECO:0000259" key="2">
    <source>
        <dbReference type="PROSITE" id="PS50111"/>
    </source>
</evidence>
<gene>
    <name evidence="5" type="ORF">E6Q80_07080</name>
</gene>
<dbReference type="PROSITE" id="PS50113">
    <property type="entry name" value="PAC"/>
    <property type="match status" value="2"/>
</dbReference>
<dbReference type="CDD" id="cd11386">
    <property type="entry name" value="MCP_signal"/>
    <property type="match status" value="1"/>
</dbReference>
<feature type="domain" description="PAC" evidence="4">
    <location>
        <begin position="90"/>
        <end position="144"/>
    </location>
</feature>
<dbReference type="SUPFAM" id="SSF55785">
    <property type="entry name" value="PYP-like sensor domain (PAS domain)"/>
    <property type="match status" value="2"/>
</dbReference>
<evidence type="ECO:0000259" key="4">
    <source>
        <dbReference type="PROSITE" id="PS50113"/>
    </source>
</evidence>